<evidence type="ECO:0000256" key="1">
    <source>
        <dbReference type="SAM" id="Phobius"/>
    </source>
</evidence>
<dbReference type="SUPFAM" id="SSF56300">
    <property type="entry name" value="Metallo-dependent phosphatases"/>
    <property type="match status" value="1"/>
</dbReference>
<dbReference type="AlphaFoldDB" id="A0A9Q0K801"/>
<dbReference type="InterPro" id="IPR029052">
    <property type="entry name" value="Metallo-depent_PP-like"/>
</dbReference>
<protein>
    <recommendedName>
        <fullName evidence="4">Calcineurin-like phosphoesterase domain-containing protein</fullName>
    </recommendedName>
</protein>
<sequence length="271" mass="31764">MQIGEVPLVRLLLFESLSPSLVLVAHYYFVFMCTSWSPHGIWRFRYPNPSEFTYEKRFFRPFEDALQPPLCYKTEHTAVNKPEVPFGEPGLMPYAGPQCFAIPGNHDWFDGLQTFMRHICHRSWLELTRNEVGENDSVIIMTHEPNWLLDWYGNNVSGKRVSHLIRDHLKESNFKEFYGTSYECKAAYPSFEDSGKIALGNIFKFRKMNWQFDFIGGIIYFILVFSMFPWWQQFFRPFTSVMEESGNNWDSSCFCSHGCSTHSDVVDGTWS</sequence>
<evidence type="ECO:0000313" key="2">
    <source>
        <dbReference type="EMBL" id="KAJ4965589.1"/>
    </source>
</evidence>
<dbReference type="PANTHER" id="PTHR34211:SF3">
    <property type="entry name" value="CALCINEURIN-LIKE METALLO-PHOSPHOESTERASE SUPERFAMILY PROTEIN"/>
    <property type="match status" value="1"/>
</dbReference>
<proteinExistence type="predicted"/>
<gene>
    <name evidence="2" type="ORF">NE237_017438</name>
</gene>
<dbReference type="EMBL" id="JAMYWD010000007">
    <property type="protein sequence ID" value="KAJ4965589.1"/>
    <property type="molecule type" value="Genomic_DNA"/>
</dbReference>
<dbReference type="Proteomes" id="UP001141806">
    <property type="component" value="Unassembled WGS sequence"/>
</dbReference>
<keyword evidence="3" id="KW-1185">Reference proteome</keyword>
<comment type="caution">
    <text evidence="2">The sequence shown here is derived from an EMBL/GenBank/DDBJ whole genome shotgun (WGS) entry which is preliminary data.</text>
</comment>
<accession>A0A9Q0K801</accession>
<organism evidence="2 3">
    <name type="scientific">Protea cynaroides</name>
    <dbReference type="NCBI Taxonomy" id="273540"/>
    <lineage>
        <taxon>Eukaryota</taxon>
        <taxon>Viridiplantae</taxon>
        <taxon>Streptophyta</taxon>
        <taxon>Embryophyta</taxon>
        <taxon>Tracheophyta</taxon>
        <taxon>Spermatophyta</taxon>
        <taxon>Magnoliopsida</taxon>
        <taxon>Proteales</taxon>
        <taxon>Proteaceae</taxon>
        <taxon>Protea</taxon>
    </lineage>
</organism>
<evidence type="ECO:0000313" key="3">
    <source>
        <dbReference type="Proteomes" id="UP001141806"/>
    </source>
</evidence>
<keyword evidence="1" id="KW-0812">Transmembrane</keyword>
<evidence type="ECO:0008006" key="4">
    <source>
        <dbReference type="Google" id="ProtNLM"/>
    </source>
</evidence>
<dbReference type="OrthoDB" id="1883418at2759"/>
<keyword evidence="1" id="KW-1133">Transmembrane helix</keyword>
<keyword evidence="1" id="KW-0472">Membrane</keyword>
<feature type="transmembrane region" description="Helical" evidence="1">
    <location>
        <begin position="212"/>
        <end position="231"/>
    </location>
</feature>
<name>A0A9Q0K801_9MAGN</name>
<feature type="transmembrane region" description="Helical" evidence="1">
    <location>
        <begin position="20"/>
        <end position="37"/>
    </location>
</feature>
<reference evidence="2" key="1">
    <citation type="journal article" date="2023" name="Plant J.">
        <title>The genome of the king protea, Protea cynaroides.</title>
        <authorList>
            <person name="Chang J."/>
            <person name="Duong T.A."/>
            <person name="Schoeman C."/>
            <person name="Ma X."/>
            <person name="Roodt D."/>
            <person name="Barker N."/>
            <person name="Li Z."/>
            <person name="Van de Peer Y."/>
            <person name="Mizrachi E."/>
        </authorList>
    </citation>
    <scope>NUCLEOTIDE SEQUENCE</scope>
    <source>
        <tissue evidence="2">Young leaves</tissue>
    </source>
</reference>
<dbReference type="PANTHER" id="PTHR34211">
    <property type="entry name" value="CALCINEURIN-LIKE METALLO-PHOSPHOESTERASE SUPERFAMILY PROTEIN"/>
    <property type="match status" value="1"/>
</dbReference>